<feature type="domain" description="HD" evidence="1">
    <location>
        <begin position="60"/>
        <end position="162"/>
    </location>
</feature>
<dbReference type="SUPFAM" id="SSF109604">
    <property type="entry name" value="HD-domain/PDEase-like"/>
    <property type="match status" value="1"/>
</dbReference>
<dbReference type="RefSeq" id="WP_242982623.1">
    <property type="nucleotide sequence ID" value="NZ_CANRXC010000087.1"/>
</dbReference>
<evidence type="ECO:0000259" key="1">
    <source>
        <dbReference type="Pfam" id="PF01966"/>
    </source>
</evidence>
<dbReference type="AlphaFoldDB" id="A0A2K4ZPS4"/>
<dbReference type="EMBL" id="OFSM01000051">
    <property type="protein sequence ID" value="SOY32460.1"/>
    <property type="molecule type" value="Genomic_DNA"/>
</dbReference>
<protein>
    <recommendedName>
        <fullName evidence="1">HD domain-containing protein</fullName>
    </recommendedName>
</protein>
<reference evidence="2 3" key="1">
    <citation type="submission" date="2018-01" db="EMBL/GenBank/DDBJ databases">
        <authorList>
            <person name="Gaut B.S."/>
            <person name="Morton B.R."/>
            <person name="Clegg M.T."/>
            <person name="Duvall M.R."/>
        </authorList>
    </citation>
    <scope>NUCLEOTIDE SEQUENCE [LARGE SCALE GENOMIC DNA]</scope>
    <source>
        <strain evidence="2">GP69</strain>
    </source>
</reference>
<evidence type="ECO:0000313" key="2">
    <source>
        <dbReference type="EMBL" id="SOY32460.1"/>
    </source>
</evidence>
<dbReference type="InterPro" id="IPR006674">
    <property type="entry name" value="HD_domain"/>
</dbReference>
<organism evidence="2 3">
    <name type="scientific">Acetatifactor muris</name>
    <dbReference type="NCBI Taxonomy" id="879566"/>
    <lineage>
        <taxon>Bacteria</taxon>
        <taxon>Bacillati</taxon>
        <taxon>Bacillota</taxon>
        <taxon>Clostridia</taxon>
        <taxon>Lachnospirales</taxon>
        <taxon>Lachnospiraceae</taxon>
        <taxon>Acetatifactor</taxon>
    </lineage>
</organism>
<dbReference type="Proteomes" id="UP000236311">
    <property type="component" value="Unassembled WGS sequence"/>
</dbReference>
<dbReference type="CDD" id="cd00077">
    <property type="entry name" value="HDc"/>
    <property type="match status" value="1"/>
</dbReference>
<gene>
    <name evidence="2" type="ORF">AMURIS_05219</name>
</gene>
<keyword evidence="3" id="KW-1185">Reference proteome</keyword>
<evidence type="ECO:0000313" key="3">
    <source>
        <dbReference type="Proteomes" id="UP000236311"/>
    </source>
</evidence>
<name>A0A2K4ZPS4_9FIRM</name>
<dbReference type="Pfam" id="PF01966">
    <property type="entry name" value="HD"/>
    <property type="match status" value="1"/>
</dbReference>
<proteinExistence type="predicted"/>
<accession>A0A2K4ZPS4</accession>
<sequence length="186" mass="22175">MAERNVKQRTVRQSKRWRKKMEHFREQQRQIRTNAADILESGNFRRMKGYIQHGNVTVNAHVMNVARYSIALSESLHIPCSRRELIRGALLHDYFLYDWHIPDEVNPHKLHGFYHPGVALRNASREYELTERERNIIRRHMWPLTVIPPSCREAWIVTAADKWCSLLETLHMHRGHGIVLQKLRED</sequence>
<dbReference type="Gene3D" id="1.10.3210.10">
    <property type="entry name" value="Hypothetical protein af1432"/>
    <property type="match status" value="1"/>
</dbReference>
<dbReference type="InterPro" id="IPR003607">
    <property type="entry name" value="HD/PDEase_dom"/>
</dbReference>